<evidence type="ECO:0000313" key="1">
    <source>
        <dbReference type="EMBL" id="KAH1039704.1"/>
    </source>
</evidence>
<sequence length="76" mass="8335">MKVEIRTEIHTGFQALFEHYMGHMTPTSAVESSKVALVEMSLDKGKGILGSVPPKAPNEEQLLLSPSRLSVRILMA</sequence>
<dbReference type="EMBL" id="JAIQCV010000012">
    <property type="protein sequence ID" value="KAH1039704.1"/>
    <property type="molecule type" value="Genomic_DNA"/>
</dbReference>
<dbReference type="AlphaFoldDB" id="A0A9D3ZJQ3"/>
<evidence type="ECO:0000313" key="2">
    <source>
        <dbReference type="Proteomes" id="UP000828251"/>
    </source>
</evidence>
<proteinExistence type="predicted"/>
<reference evidence="1 2" key="1">
    <citation type="journal article" date="2021" name="Plant Biotechnol. J.">
        <title>Multi-omics assisted identification of the key and species-specific regulatory components of drought-tolerant mechanisms in Gossypium stocksii.</title>
        <authorList>
            <person name="Yu D."/>
            <person name="Ke L."/>
            <person name="Zhang D."/>
            <person name="Wu Y."/>
            <person name="Sun Y."/>
            <person name="Mei J."/>
            <person name="Sun J."/>
            <person name="Sun Y."/>
        </authorList>
    </citation>
    <scope>NUCLEOTIDE SEQUENCE [LARGE SCALE GENOMIC DNA]</scope>
    <source>
        <strain evidence="2">cv. E1</strain>
        <tissue evidence="1">Leaf</tissue>
    </source>
</reference>
<keyword evidence="2" id="KW-1185">Reference proteome</keyword>
<gene>
    <name evidence="1" type="ORF">J1N35_041447</name>
</gene>
<name>A0A9D3ZJQ3_9ROSI</name>
<organism evidence="1 2">
    <name type="scientific">Gossypium stocksii</name>
    <dbReference type="NCBI Taxonomy" id="47602"/>
    <lineage>
        <taxon>Eukaryota</taxon>
        <taxon>Viridiplantae</taxon>
        <taxon>Streptophyta</taxon>
        <taxon>Embryophyta</taxon>
        <taxon>Tracheophyta</taxon>
        <taxon>Spermatophyta</taxon>
        <taxon>Magnoliopsida</taxon>
        <taxon>eudicotyledons</taxon>
        <taxon>Gunneridae</taxon>
        <taxon>Pentapetalae</taxon>
        <taxon>rosids</taxon>
        <taxon>malvids</taxon>
        <taxon>Malvales</taxon>
        <taxon>Malvaceae</taxon>
        <taxon>Malvoideae</taxon>
        <taxon>Gossypium</taxon>
    </lineage>
</organism>
<accession>A0A9D3ZJQ3</accession>
<comment type="caution">
    <text evidence="1">The sequence shown here is derived from an EMBL/GenBank/DDBJ whole genome shotgun (WGS) entry which is preliminary data.</text>
</comment>
<dbReference type="Proteomes" id="UP000828251">
    <property type="component" value="Unassembled WGS sequence"/>
</dbReference>
<protein>
    <submittedName>
        <fullName evidence="1">Uncharacterized protein</fullName>
    </submittedName>
</protein>